<evidence type="ECO:0000313" key="2">
    <source>
        <dbReference type="EMBL" id="MBB3328888.1"/>
    </source>
</evidence>
<dbReference type="Proteomes" id="UP000565572">
    <property type="component" value="Unassembled WGS sequence"/>
</dbReference>
<feature type="transmembrane region" description="Helical" evidence="1">
    <location>
        <begin position="54"/>
        <end position="82"/>
    </location>
</feature>
<protein>
    <submittedName>
        <fullName evidence="2">Putative membrane protein</fullName>
    </submittedName>
</protein>
<dbReference type="EMBL" id="JACHZG010000005">
    <property type="protein sequence ID" value="MBB3328888.1"/>
    <property type="molecule type" value="Genomic_DNA"/>
</dbReference>
<evidence type="ECO:0000256" key="1">
    <source>
        <dbReference type="SAM" id="Phobius"/>
    </source>
</evidence>
<comment type="caution">
    <text evidence="2">The sequence shown here is derived from an EMBL/GenBank/DDBJ whole genome shotgun (WGS) entry which is preliminary data.</text>
</comment>
<dbReference type="AlphaFoldDB" id="A0A7W5JYW8"/>
<keyword evidence="1" id="KW-0812">Transmembrane</keyword>
<gene>
    <name evidence="2" type="ORF">FHX39_003885</name>
</gene>
<keyword evidence="1" id="KW-0472">Membrane</keyword>
<reference evidence="2 3" key="1">
    <citation type="submission" date="2020-08" db="EMBL/GenBank/DDBJ databases">
        <title>Sequencing the genomes of 1000 actinobacteria strains.</title>
        <authorList>
            <person name="Klenk H.-P."/>
        </authorList>
    </citation>
    <scope>NUCLEOTIDE SEQUENCE [LARGE SCALE GENOMIC DNA]</scope>
    <source>
        <strain evidence="2 3">DSM 11053</strain>
    </source>
</reference>
<keyword evidence="3" id="KW-1185">Reference proteome</keyword>
<feature type="transmembrane region" description="Helical" evidence="1">
    <location>
        <begin position="20"/>
        <end position="42"/>
    </location>
</feature>
<dbReference type="RefSeq" id="WP_183342230.1">
    <property type="nucleotide sequence ID" value="NZ_JACHZG010000005.1"/>
</dbReference>
<evidence type="ECO:0000313" key="3">
    <source>
        <dbReference type="Proteomes" id="UP000565572"/>
    </source>
</evidence>
<accession>A0A7W5JYW8</accession>
<keyword evidence="1" id="KW-1133">Transmembrane helix</keyword>
<organism evidence="2 3">
    <name type="scientific">Microlunatus antarcticus</name>
    <dbReference type="NCBI Taxonomy" id="53388"/>
    <lineage>
        <taxon>Bacteria</taxon>
        <taxon>Bacillati</taxon>
        <taxon>Actinomycetota</taxon>
        <taxon>Actinomycetes</taxon>
        <taxon>Propionibacteriales</taxon>
        <taxon>Propionibacteriaceae</taxon>
        <taxon>Microlunatus</taxon>
    </lineage>
</organism>
<proteinExistence type="predicted"/>
<name>A0A7W5JYW8_9ACTN</name>
<sequence length="87" mass="8859">MAYYQAAPPPAAADPNRTLTIVGFVLAFLCSLAGLIISIIAYNKSKAVGYKNNLALAGIIIAAVLMVLSVILNATGALAGMYGTGTN</sequence>